<organism evidence="3 4">
    <name type="scientific">Limibacillus halophilus</name>
    <dbReference type="NCBI Taxonomy" id="1579333"/>
    <lineage>
        <taxon>Bacteria</taxon>
        <taxon>Pseudomonadati</taxon>
        <taxon>Pseudomonadota</taxon>
        <taxon>Alphaproteobacteria</taxon>
        <taxon>Rhodospirillales</taxon>
        <taxon>Rhodovibrionaceae</taxon>
        <taxon>Limibacillus</taxon>
    </lineage>
</organism>
<gene>
    <name evidence="3" type="ORF">FHR98_000210</name>
</gene>
<evidence type="ECO:0000313" key="3">
    <source>
        <dbReference type="EMBL" id="MBB3063945.1"/>
    </source>
</evidence>
<feature type="compositionally biased region" description="Polar residues" evidence="2">
    <location>
        <begin position="309"/>
        <end position="318"/>
    </location>
</feature>
<dbReference type="InterPro" id="IPR007801">
    <property type="entry name" value="MbnB/TglH/ChrH"/>
</dbReference>
<feature type="region of interest" description="Disordered" evidence="2">
    <location>
        <begin position="282"/>
        <end position="318"/>
    </location>
</feature>
<proteinExistence type="inferred from homology"/>
<evidence type="ECO:0000256" key="2">
    <source>
        <dbReference type="SAM" id="MobiDB-lite"/>
    </source>
</evidence>
<keyword evidence="4" id="KW-1185">Reference proteome</keyword>
<evidence type="ECO:0000256" key="1">
    <source>
        <dbReference type="HAMAP-Rule" id="MF_00697"/>
    </source>
</evidence>
<dbReference type="NCBIfam" id="NF003818">
    <property type="entry name" value="PRK05409.1"/>
    <property type="match status" value="1"/>
</dbReference>
<dbReference type="EMBL" id="JACHXA010000001">
    <property type="protein sequence ID" value="MBB3063945.1"/>
    <property type="molecule type" value="Genomic_DNA"/>
</dbReference>
<dbReference type="SUPFAM" id="SSF51658">
    <property type="entry name" value="Xylose isomerase-like"/>
    <property type="match status" value="1"/>
</dbReference>
<protein>
    <recommendedName>
        <fullName evidence="1">UPF0276 protein FHR98_000210</fullName>
    </recommendedName>
</protein>
<name>A0A839SSG0_9PROT</name>
<dbReference type="InterPro" id="IPR036237">
    <property type="entry name" value="Xyl_isomerase-like_sf"/>
</dbReference>
<dbReference type="Pfam" id="PF05114">
    <property type="entry name" value="MbnB_TglH_ChrH"/>
    <property type="match status" value="1"/>
</dbReference>
<accession>A0A839SSG0</accession>
<evidence type="ECO:0000313" key="4">
    <source>
        <dbReference type="Proteomes" id="UP000581135"/>
    </source>
</evidence>
<comment type="similarity">
    <text evidence="1">Belongs to the UPF0276 family.</text>
</comment>
<dbReference type="RefSeq" id="WP_183414753.1">
    <property type="nucleotide sequence ID" value="NZ_JACHXA010000001.1"/>
</dbReference>
<dbReference type="PANTHER" id="PTHR42194:SF1">
    <property type="entry name" value="UPF0276 PROTEIN HI_1600"/>
    <property type="match status" value="1"/>
</dbReference>
<dbReference type="Proteomes" id="UP000581135">
    <property type="component" value="Unassembled WGS sequence"/>
</dbReference>
<sequence length="334" mass="36464">MTAFAQVSCLPANAGIGLRHPHIAEMLERRPSVGWLEVHAENFMNDSAAADDLETLRSAYPISLHGVGLSLGSAEGICETHLSRLQAVVERYQPAQVSEHLSWSVHDGAYLNNLLPLPLTEEALSVVARNVERLQERLQRRVLIENPSAYLDFKHATMSEPEFLSALVRRTGCGLLLDVNNVYVTAHNLGLDALAYLRALPATAVGEIHLAGHRRIDGEGGPLLIDDHGSRVDRPVWALYRAALHMAGPQPTLIEWDSALPPLTVLLEEAARADLLADSVASSNAADRDETTPARTPANCTTECDRSVRSSPRTQTTQPHVQALNLKEVRDVFA</sequence>
<dbReference type="AlphaFoldDB" id="A0A839SSG0"/>
<dbReference type="HAMAP" id="MF_00697">
    <property type="entry name" value="UPF0276"/>
    <property type="match status" value="1"/>
</dbReference>
<dbReference type="Gene3D" id="3.20.20.150">
    <property type="entry name" value="Divalent-metal-dependent TIM barrel enzymes"/>
    <property type="match status" value="1"/>
</dbReference>
<dbReference type="PANTHER" id="PTHR42194">
    <property type="entry name" value="UPF0276 PROTEIN HI_1600"/>
    <property type="match status" value="1"/>
</dbReference>
<reference evidence="3 4" key="1">
    <citation type="submission" date="2020-08" db="EMBL/GenBank/DDBJ databases">
        <title>Genomic Encyclopedia of Type Strains, Phase III (KMG-III): the genomes of soil and plant-associated and newly described type strains.</title>
        <authorList>
            <person name="Whitman W."/>
        </authorList>
    </citation>
    <scope>NUCLEOTIDE SEQUENCE [LARGE SCALE GENOMIC DNA]</scope>
    <source>
        <strain evidence="3 4">CECT 8803</strain>
    </source>
</reference>
<comment type="caution">
    <text evidence="3">The sequence shown here is derived from an EMBL/GenBank/DDBJ whole genome shotgun (WGS) entry which is preliminary data.</text>
</comment>